<evidence type="ECO:0000313" key="3">
    <source>
        <dbReference type="Proteomes" id="UP000507962"/>
    </source>
</evidence>
<reference evidence="2 3" key="1">
    <citation type="submission" date="2019-03" db="EMBL/GenBank/DDBJ databases">
        <authorList>
            <person name="Nijsse B."/>
        </authorList>
    </citation>
    <scope>NUCLEOTIDE SEQUENCE [LARGE SCALE GENOMIC DNA]</scope>
    <source>
        <strain evidence="2">Desulfoluna butyratoxydans MSL71</strain>
    </source>
</reference>
<feature type="region of interest" description="Disordered" evidence="1">
    <location>
        <begin position="45"/>
        <end position="64"/>
    </location>
</feature>
<dbReference type="AlphaFoldDB" id="A0A4U8YKI0"/>
<feature type="compositionally biased region" description="Basic and acidic residues" evidence="1">
    <location>
        <begin position="53"/>
        <end position="64"/>
    </location>
</feature>
<organism evidence="2 3">
    <name type="scientific">Desulfoluna butyratoxydans</name>
    <dbReference type="NCBI Taxonomy" id="231438"/>
    <lineage>
        <taxon>Bacteria</taxon>
        <taxon>Pseudomonadati</taxon>
        <taxon>Thermodesulfobacteriota</taxon>
        <taxon>Desulfobacteria</taxon>
        <taxon>Desulfobacterales</taxon>
        <taxon>Desulfolunaceae</taxon>
        <taxon>Desulfoluna</taxon>
    </lineage>
</organism>
<proteinExistence type="predicted"/>
<protein>
    <submittedName>
        <fullName evidence="2">Uncharacterized protein</fullName>
    </submittedName>
</protein>
<keyword evidence="3" id="KW-1185">Reference proteome</keyword>
<evidence type="ECO:0000313" key="2">
    <source>
        <dbReference type="EMBL" id="VFQ44375.1"/>
    </source>
</evidence>
<dbReference type="RefSeq" id="WP_180139746.1">
    <property type="nucleotide sequence ID" value="NZ_CAADHO010000003.1"/>
</dbReference>
<accession>A0A4U8YKI0</accession>
<dbReference type="Proteomes" id="UP000507962">
    <property type="component" value="Unassembled WGS sequence"/>
</dbReference>
<dbReference type="EMBL" id="CAADHO010000003">
    <property type="protein sequence ID" value="VFQ44375.1"/>
    <property type="molecule type" value="Genomic_DNA"/>
</dbReference>
<evidence type="ECO:0000256" key="1">
    <source>
        <dbReference type="SAM" id="MobiDB-lite"/>
    </source>
</evidence>
<sequence length="64" mass="6907">MKAQTYITRRTVLLSGGTVPPETDVELTPRQAEFLVLGGFVKLKPSPKAAPAAEEKDTDHDGNI</sequence>
<gene>
    <name evidence="2" type="ORF">MSL71_20240</name>
</gene>
<name>A0A4U8YKI0_9BACT</name>